<dbReference type="PROSITE" id="PS50157">
    <property type="entry name" value="ZINC_FINGER_C2H2_2"/>
    <property type="match status" value="7"/>
</dbReference>
<evidence type="ECO:0000256" key="4">
    <source>
        <dbReference type="ARBA" id="ARBA00022771"/>
    </source>
</evidence>
<evidence type="ECO:0000256" key="9">
    <source>
        <dbReference type="PROSITE-ProRule" id="PRU00042"/>
    </source>
</evidence>
<evidence type="ECO:0000313" key="14">
    <source>
        <dbReference type="Proteomes" id="UP000694925"/>
    </source>
</evidence>
<name>A0AAJ7N809_9HYME</name>
<dbReference type="SMART" id="SM00868">
    <property type="entry name" value="zf-AD"/>
    <property type="match status" value="1"/>
</dbReference>
<dbReference type="InterPro" id="IPR013087">
    <property type="entry name" value="Znf_C2H2_type"/>
</dbReference>
<dbReference type="Pfam" id="PF07776">
    <property type="entry name" value="zf-AD"/>
    <property type="match status" value="1"/>
</dbReference>
<dbReference type="PANTHER" id="PTHR24388:SF54">
    <property type="entry name" value="PROTEIN ESCARGOT"/>
    <property type="match status" value="1"/>
</dbReference>
<feature type="compositionally biased region" description="Basic residues" evidence="11">
    <location>
        <begin position="318"/>
        <end position="328"/>
    </location>
</feature>
<keyword evidence="7" id="KW-0539">Nucleus</keyword>
<keyword evidence="6" id="KW-0238">DNA-binding</keyword>
<evidence type="ECO:0000256" key="2">
    <source>
        <dbReference type="ARBA" id="ARBA00022723"/>
    </source>
</evidence>
<dbReference type="GeneID" id="108626177"/>
<feature type="compositionally biased region" description="Basic and acidic residues" evidence="11">
    <location>
        <begin position="616"/>
        <end position="635"/>
    </location>
</feature>
<feature type="binding site" evidence="10">
    <location>
        <position position="61"/>
    </location>
    <ligand>
        <name>Zn(2+)</name>
        <dbReference type="ChEBI" id="CHEBI:29105"/>
    </ligand>
</feature>
<dbReference type="PROSITE" id="PS00028">
    <property type="entry name" value="ZINC_FINGER_C2H2_1"/>
    <property type="match status" value="6"/>
</dbReference>
<evidence type="ECO:0000256" key="10">
    <source>
        <dbReference type="PROSITE-ProRule" id="PRU01263"/>
    </source>
</evidence>
<evidence type="ECO:0000256" key="3">
    <source>
        <dbReference type="ARBA" id="ARBA00022737"/>
    </source>
</evidence>
<dbReference type="InterPro" id="IPR036236">
    <property type="entry name" value="Znf_C2H2_sf"/>
</dbReference>
<feature type="binding site" evidence="10">
    <location>
        <position position="14"/>
    </location>
    <ligand>
        <name>Zn(2+)</name>
        <dbReference type="ChEBI" id="CHEBI:29105"/>
    </ligand>
</feature>
<dbReference type="Gene3D" id="3.30.160.60">
    <property type="entry name" value="Classic Zinc Finger"/>
    <property type="match status" value="3"/>
</dbReference>
<dbReference type="GO" id="GO:0000978">
    <property type="term" value="F:RNA polymerase II cis-regulatory region sequence-specific DNA binding"/>
    <property type="evidence" value="ECO:0007669"/>
    <property type="project" value="TreeGrafter"/>
</dbReference>
<dbReference type="GO" id="GO:0005634">
    <property type="term" value="C:nucleus"/>
    <property type="evidence" value="ECO:0007669"/>
    <property type="project" value="UniProtKB-SubCell"/>
</dbReference>
<feature type="region of interest" description="Disordered" evidence="11">
    <location>
        <begin position="151"/>
        <end position="203"/>
    </location>
</feature>
<feature type="region of interest" description="Disordered" evidence="11">
    <location>
        <begin position="312"/>
        <end position="332"/>
    </location>
</feature>
<evidence type="ECO:0000259" key="12">
    <source>
        <dbReference type="PROSITE" id="PS50157"/>
    </source>
</evidence>
<evidence type="ECO:0000256" key="8">
    <source>
        <dbReference type="ARBA" id="ARBA00037948"/>
    </source>
</evidence>
<reference evidence="15" key="1">
    <citation type="submission" date="2025-08" db="UniProtKB">
        <authorList>
            <consortium name="RefSeq"/>
        </authorList>
    </citation>
    <scope>IDENTIFICATION</scope>
    <source>
        <tissue evidence="15">Whole body</tissue>
    </source>
</reference>
<evidence type="ECO:0000256" key="1">
    <source>
        <dbReference type="ARBA" id="ARBA00004123"/>
    </source>
</evidence>
<gene>
    <name evidence="15" type="primary">LOC108626177</name>
</gene>
<keyword evidence="2 10" id="KW-0479">Metal-binding</keyword>
<feature type="domain" description="C2H2-type" evidence="12">
    <location>
        <begin position="670"/>
        <end position="697"/>
    </location>
</feature>
<evidence type="ECO:0000256" key="11">
    <source>
        <dbReference type="SAM" id="MobiDB-lite"/>
    </source>
</evidence>
<keyword evidence="3" id="KW-0677">Repeat</keyword>
<comment type="subcellular location">
    <subcellularLocation>
        <location evidence="1">Nucleus</location>
    </subcellularLocation>
</comment>
<comment type="similarity">
    <text evidence="8">Belongs to the snail C2H2-type zinc-finger protein family.</text>
</comment>
<dbReference type="PANTHER" id="PTHR24388">
    <property type="entry name" value="ZINC FINGER PROTEIN"/>
    <property type="match status" value="1"/>
</dbReference>
<proteinExistence type="inferred from homology"/>
<keyword evidence="5 10" id="KW-0862">Zinc</keyword>
<keyword evidence="14" id="KW-1185">Reference proteome</keyword>
<dbReference type="RefSeq" id="XP_017882190.1">
    <property type="nucleotide sequence ID" value="XM_018026701.2"/>
</dbReference>
<feature type="domain" description="C2H2-type" evidence="12">
    <location>
        <begin position="912"/>
        <end position="939"/>
    </location>
</feature>
<feature type="domain" description="C2H2-type" evidence="12">
    <location>
        <begin position="733"/>
        <end position="760"/>
    </location>
</feature>
<feature type="compositionally biased region" description="Low complexity" evidence="11">
    <location>
        <begin position="181"/>
        <end position="195"/>
    </location>
</feature>
<dbReference type="Pfam" id="PF12874">
    <property type="entry name" value="zf-met"/>
    <property type="match status" value="1"/>
</dbReference>
<feature type="region of interest" description="Disordered" evidence="11">
    <location>
        <begin position="227"/>
        <end position="246"/>
    </location>
</feature>
<dbReference type="PROSITE" id="PS51915">
    <property type="entry name" value="ZAD"/>
    <property type="match status" value="1"/>
</dbReference>
<evidence type="ECO:0000259" key="13">
    <source>
        <dbReference type="PROSITE" id="PS51915"/>
    </source>
</evidence>
<dbReference type="SUPFAM" id="SSF57667">
    <property type="entry name" value="beta-beta-alpha zinc fingers"/>
    <property type="match status" value="2"/>
</dbReference>
<evidence type="ECO:0000256" key="6">
    <source>
        <dbReference type="ARBA" id="ARBA00023125"/>
    </source>
</evidence>
<evidence type="ECO:0000256" key="5">
    <source>
        <dbReference type="ARBA" id="ARBA00022833"/>
    </source>
</evidence>
<dbReference type="InterPro" id="IPR050527">
    <property type="entry name" value="Snail/Krueppel_Znf"/>
</dbReference>
<feature type="region of interest" description="Disordered" evidence="11">
    <location>
        <begin position="608"/>
        <end position="635"/>
    </location>
</feature>
<organism evidence="14 15">
    <name type="scientific">Ceratina calcarata</name>
    <dbReference type="NCBI Taxonomy" id="156304"/>
    <lineage>
        <taxon>Eukaryota</taxon>
        <taxon>Metazoa</taxon>
        <taxon>Ecdysozoa</taxon>
        <taxon>Arthropoda</taxon>
        <taxon>Hexapoda</taxon>
        <taxon>Insecta</taxon>
        <taxon>Pterygota</taxon>
        <taxon>Neoptera</taxon>
        <taxon>Endopterygota</taxon>
        <taxon>Hymenoptera</taxon>
        <taxon>Apocrita</taxon>
        <taxon>Aculeata</taxon>
        <taxon>Apoidea</taxon>
        <taxon>Anthophila</taxon>
        <taxon>Apidae</taxon>
        <taxon>Ceratina</taxon>
        <taxon>Zadontomerus</taxon>
    </lineage>
</organism>
<sequence length="1002" mass="113538">MSRKRKLLNIRDRCRICLVDNGCTTSLFDEELQSKMNDLTKCTSIDIKDEHGLPNIVCYVCLYKLDMWNEFKEQFIRSNQMLLSQLEVIDASDDENLPLKKAHKELEQGGEDSLSDSSLKKKPQSNLPSLTREDSRNADDIRDQAMLNDMFLSDNDGTSSKDSSQKAADDKCKKEEKQENKNGNSLKSNSTSKTKPLTISGKRNMMERRMASTKRWVARKKALLAATGESVSDTDSMGSDDTELSPVQKARAKTNLDKEAEKQKRLIRTLKNSDTTLTDKCAVQNEHIIDTDFEARRKRYFIDSDSSSNESRCASLIRSKRSGGKKKDKKESLLASLPEKTAKEKSLKNDRMNAAQEAFVPCFTKSELDVGDAKYIITSTLTPTESHYLNKENLNTLSKEIKNGSIEPNSREKNTDIIDAVQLRRKNPIPTDADKKCVERCLNIVIEGSEALPLRRVQLELAVFVQKEMKQRLFGGTDDPKDPASETLFESLNQQLKTIVEKAIKKNFENSVMKNCGINFKSLAHQSGTVSPDFVKAAVNSAKYQPRIVLKRLNIAKESQKFNINNVHAAFKRTVKGKLGGPFSMVSHKRQSVPPIRYNDYNTSALDSDSYFSESDTSRSENNRQNTLEHRTQAKQEEELRADFSDAKNEQKAETQENVFKVTSSSGEKHGCGVCGQAFDSRVEAIAHVRIHKAEAGSRANKHKMMRCKRCHEIVEARFVKAHVCKSSRQQAHKCYVCNSTFRTEKLLVQHLETHDQSEFSIDNVTKGEPQKLTPTKSDTVQLPKDNSRLEEPPSCVEQQSEETKIKEVPELERPKETYTCFVCDKIFTDEEILKDHLQKHCDDMSPGRAPMSEDDQSPGKEQYGCAICGESLESDDALDAHIDKHLDAKEDDNPDLINISNESNKSRDEVFQCLQCTEAYNSEMLLEMHMQAHEEEAAIAEWEKQGIKAYEFQCLICDELFETEDDLSEHLDIHNANAHVCQLCDKPFTTLEDLQNHVATH</sequence>
<dbReference type="Proteomes" id="UP000694925">
    <property type="component" value="Unplaced"/>
</dbReference>
<feature type="binding site" evidence="10">
    <location>
        <position position="17"/>
    </location>
    <ligand>
        <name>Zn(2+)</name>
        <dbReference type="ChEBI" id="CHEBI:29105"/>
    </ligand>
</feature>
<dbReference type="GO" id="GO:0008270">
    <property type="term" value="F:zinc ion binding"/>
    <property type="evidence" value="ECO:0007669"/>
    <property type="project" value="UniProtKB-UniRule"/>
</dbReference>
<feature type="domain" description="C2H2-type" evidence="12">
    <location>
        <begin position="864"/>
        <end position="891"/>
    </location>
</feature>
<feature type="domain" description="C2H2-type" evidence="12">
    <location>
        <begin position="819"/>
        <end position="846"/>
    </location>
</feature>
<dbReference type="SMART" id="SM00355">
    <property type="entry name" value="ZnF_C2H2"/>
    <property type="match status" value="7"/>
</dbReference>
<feature type="binding site" evidence="10">
    <location>
        <position position="58"/>
    </location>
    <ligand>
        <name>Zn(2+)</name>
        <dbReference type="ChEBI" id="CHEBI:29105"/>
    </ligand>
</feature>
<feature type="compositionally biased region" description="Basic and acidic residues" evidence="11">
    <location>
        <begin position="163"/>
        <end position="180"/>
    </location>
</feature>
<dbReference type="SUPFAM" id="SSF57716">
    <property type="entry name" value="Glucocorticoid receptor-like (DNA-binding domain)"/>
    <property type="match status" value="1"/>
</dbReference>
<accession>A0AAJ7N809</accession>
<feature type="region of interest" description="Disordered" evidence="11">
    <location>
        <begin position="105"/>
        <end position="139"/>
    </location>
</feature>
<keyword evidence="4 9" id="KW-0863">Zinc-finger</keyword>
<dbReference type="KEGG" id="ccal:108626177"/>
<feature type="domain" description="C2H2-type" evidence="12">
    <location>
        <begin position="953"/>
        <end position="980"/>
    </location>
</feature>
<evidence type="ECO:0000313" key="15">
    <source>
        <dbReference type="RefSeq" id="XP_017882190.1"/>
    </source>
</evidence>
<dbReference type="Gene3D" id="3.40.1800.20">
    <property type="match status" value="1"/>
</dbReference>
<dbReference type="InterPro" id="IPR012934">
    <property type="entry name" value="Znf_AD"/>
</dbReference>
<feature type="region of interest" description="Disordered" evidence="11">
    <location>
        <begin position="760"/>
        <end position="805"/>
    </location>
</feature>
<dbReference type="AlphaFoldDB" id="A0AAJ7N809"/>
<protein>
    <submittedName>
        <fullName evidence="15">Uncharacterized protein LOC108626177</fullName>
    </submittedName>
</protein>
<dbReference type="GO" id="GO:0000981">
    <property type="term" value="F:DNA-binding transcription factor activity, RNA polymerase II-specific"/>
    <property type="evidence" value="ECO:0007669"/>
    <property type="project" value="TreeGrafter"/>
</dbReference>
<evidence type="ECO:0000256" key="7">
    <source>
        <dbReference type="ARBA" id="ARBA00023242"/>
    </source>
</evidence>
<dbReference type="Pfam" id="PF00096">
    <property type="entry name" value="zf-C2H2"/>
    <property type="match status" value="1"/>
</dbReference>
<feature type="domain" description="ZAD" evidence="13">
    <location>
        <begin position="12"/>
        <end position="85"/>
    </location>
</feature>
<feature type="domain" description="C2H2-type" evidence="12">
    <location>
        <begin position="980"/>
        <end position="1002"/>
    </location>
</feature>